<dbReference type="Gramene" id="GBG68697">
    <property type="protein sequence ID" value="GBG68697"/>
    <property type="gene ID" value="CBR_g3239"/>
</dbReference>
<proteinExistence type="predicted"/>
<gene>
    <name evidence="2" type="ORF">CBR_g3239</name>
</gene>
<feature type="compositionally biased region" description="Acidic residues" evidence="1">
    <location>
        <begin position="41"/>
        <end position="67"/>
    </location>
</feature>
<organism evidence="2 3">
    <name type="scientific">Chara braunii</name>
    <name type="common">Braun's stonewort</name>
    <dbReference type="NCBI Taxonomy" id="69332"/>
    <lineage>
        <taxon>Eukaryota</taxon>
        <taxon>Viridiplantae</taxon>
        <taxon>Streptophyta</taxon>
        <taxon>Charophyceae</taxon>
        <taxon>Charales</taxon>
        <taxon>Characeae</taxon>
        <taxon>Chara</taxon>
    </lineage>
</organism>
<dbReference type="EMBL" id="BFEA01000104">
    <property type="protein sequence ID" value="GBG68697.1"/>
    <property type="molecule type" value="Genomic_DNA"/>
</dbReference>
<accession>A0A388KFB2</accession>
<reference evidence="2 3" key="1">
    <citation type="journal article" date="2018" name="Cell">
        <title>The Chara Genome: Secondary Complexity and Implications for Plant Terrestrialization.</title>
        <authorList>
            <person name="Nishiyama T."/>
            <person name="Sakayama H."/>
            <person name="Vries J.D."/>
            <person name="Buschmann H."/>
            <person name="Saint-Marcoux D."/>
            <person name="Ullrich K.K."/>
            <person name="Haas F.B."/>
            <person name="Vanderstraeten L."/>
            <person name="Becker D."/>
            <person name="Lang D."/>
            <person name="Vosolsobe S."/>
            <person name="Rombauts S."/>
            <person name="Wilhelmsson P.K.I."/>
            <person name="Janitza P."/>
            <person name="Kern R."/>
            <person name="Heyl A."/>
            <person name="Rumpler F."/>
            <person name="Villalobos L.I.A.C."/>
            <person name="Clay J.M."/>
            <person name="Skokan R."/>
            <person name="Toyoda A."/>
            <person name="Suzuki Y."/>
            <person name="Kagoshima H."/>
            <person name="Schijlen E."/>
            <person name="Tajeshwar N."/>
            <person name="Catarino B."/>
            <person name="Hetherington A.J."/>
            <person name="Saltykova A."/>
            <person name="Bonnot C."/>
            <person name="Breuninger H."/>
            <person name="Symeonidi A."/>
            <person name="Radhakrishnan G.V."/>
            <person name="Van Nieuwerburgh F."/>
            <person name="Deforce D."/>
            <person name="Chang C."/>
            <person name="Karol K.G."/>
            <person name="Hedrich R."/>
            <person name="Ulvskov P."/>
            <person name="Glockner G."/>
            <person name="Delwiche C.F."/>
            <person name="Petrasek J."/>
            <person name="Van de Peer Y."/>
            <person name="Friml J."/>
            <person name="Beilby M."/>
            <person name="Dolan L."/>
            <person name="Kohara Y."/>
            <person name="Sugano S."/>
            <person name="Fujiyama A."/>
            <person name="Delaux P.-M."/>
            <person name="Quint M."/>
            <person name="TheiBen G."/>
            <person name="Hagemann M."/>
            <person name="Harholt J."/>
            <person name="Dunand C."/>
            <person name="Zachgo S."/>
            <person name="Langdale J."/>
            <person name="Maumus F."/>
            <person name="Straeten D.V.D."/>
            <person name="Gould S.B."/>
            <person name="Rensing S.A."/>
        </authorList>
    </citation>
    <scope>NUCLEOTIDE SEQUENCE [LARGE SCALE GENOMIC DNA]</scope>
    <source>
        <strain evidence="2 3">S276</strain>
    </source>
</reference>
<name>A0A388KFB2_CHABU</name>
<dbReference type="Proteomes" id="UP000265515">
    <property type="component" value="Unassembled WGS sequence"/>
</dbReference>
<sequence length="148" mass="16432">MGGCAPSFWPEDEANTALAVIPSPVGDNGTASAAGISDKEDRDDDDDEDDDDEDDDDEEEEEEDVDEPSVGSNTEDEDEEEDLATIFAVDDEILVSAWLWWLSVALRSLDSHGHGHGHWLWFRPQEDIAFLDGYRDSCNLPEENSLES</sequence>
<protein>
    <submittedName>
        <fullName evidence="2">Uncharacterized protein</fullName>
    </submittedName>
</protein>
<keyword evidence="3" id="KW-1185">Reference proteome</keyword>
<comment type="caution">
    <text evidence="2">The sequence shown here is derived from an EMBL/GenBank/DDBJ whole genome shotgun (WGS) entry which is preliminary data.</text>
</comment>
<feature type="compositionally biased region" description="Acidic residues" evidence="1">
    <location>
        <begin position="74"/>
        <end position="85"/>
    </location>
</feature>
<feature type="region of interest" description="Disordered" evidence="1">
    <location>
        <begin position="15"/>
        <end position="85"/>
    </location>
</feature>
<dbReference type="AlphaFoldDB" id="A0A388KFB2"/>
<evidence type="ECO:0000313" key="2">
    <source>
        <dbReference type="EMBL" id="GBG68697.1"/>
    </source>
</evidence>
<evidence type="ECO:0000256" key="1">
    <source>
        <dbReference type="SAM" id="MobiDB-lite"/>
    </source>
</evidence>
<evidence type="ECO:0000313" key="3">
    <source>
        <dbReference type="Proteomes" id="UP000265515"/>
    </source>
</evidence>